<dbReference type="InterPro" id="IPR007627">
    <property type="entry name" value="RNA_pol_sigma70_r2"/>
</dbReference>
<keyword evidence="4" id="KW-0238">DNA-binding</keyword>
<dbReference type="InterPro" id="IPR014284">
    <property type="entry name" value="RNA_pol_sigma-70_dom"/>
</dbReference>
<evidence type="ECO:0000259" key="6">
    <source>
        <dbReference type="Pfam" id="PF04542"/>
    </source>
</evidence>
<dbReference type="CDD" id="cd06171">
    <property type="entry name" value="Sigma70_r4"/>
    <property type="match status" value="1"/>
</dbReference>
<dbReference type="NCBIfam" id="TIGR02937">
    <property type="entry name" value="sigma70-ECF"/>
    <property type="match status" value="1"/>
</dbReference>
<dbReference type="Proteomes" id="UP001528912">
    <property type="component" value="Unassembled WGS sequence"/>
</dbReference>
<dbReference type="Gene3D" id="1.10.1740.10">
    <property type="match status" value="1"/>
</dbReference>
<evidence type="ECO:0000256" key="3">
    <source>
        <dbReference type="ARBA" id="ARBA00023082"/>
    </source>
</evidence>
<accession>A0ABT6C6B2</accession>
<evidence type="ECO:0000256" key="5">
    <source>
        <dbReference type="ARBA" id="ARBA00023163"/>
    </source>
</evidence>
<comment type="caution">
    <text evidence="8">The sequence shown here is derived from an EMBL/GenBank/DDBJ whole genome shotgun (WGS) entry which is preliminary data.</text>
</comment>
<name>A0ABT6C6B2_9MICO</name>
<keyword evidence="2" id="KW-0805">Transcription regulation</keyword>
<dbReference type="RefSeq" id="WP_277191936.1">
    <property type="nucleotide sequence ID" value="NZ_JAROAV010000028.1"/>
</dbReference>
<feature type="domain" description="RNA polymerase sigma-70 region 2" evidence="6">
    <location>
        <begin position="16"/>
        <end position="78"/>
    </location>
</feature>
<dbReference type="PANTHER" id="PTHR43133:SF50">
    <property type="entry name" value="ECF RNA POLYMERASE SIGMA FACTOR SIGM"/>
    <property type="match status" value="1"/>
</dbReference>
<protein>
    <submittedName>
        <fullName evidence="8">SigE family RNA polymerase sigma factor</fullName>
    </submittedName>
</protein>
<comment type="similarity">
    <text evidence="1">Belongs to the sigma-70 factor family. ECF subfamily.</text>
</comment>
<dbReference type="InterPro" id="IPR039425">
    <property type="entry name" value="RNA_pol_sigma-70-like"/>
</dbReference>
<proteinExistence type="inferred from homology"/>
<reference evidence="8 9" key="1">
    <citation type="submission" date="2023-03" db="EMBL/GenBank/DDBJ databases">
        <title>YIM 133296 draft genome.</title>
        <authorList>
            <person name="Xiong L."/>
        </authorList>
    </citation>
    <scope>NUCLEOTIDE SEQUENCE [LARGE SCALE GENOMIC DNA]</scope>
    <source>
        <strain evidence="8 9">YIM 133296</strain>
    </source>
</reference>
<organism evidence="8 9">
    <name type="scientific">Luteipulveratus flavus</name>
    <dbReference type="NCBI Taxonomy" id="3031728"/>
    <lineage>
        <taxon>Bacteria</taxon>
        <taxon>Bacillati</taxon>
        <taxon>Actinomycetota</taxon>
        <taxon>Actinomycetes</taxon>
        <taxon>Micrococcales</taxon>
        <taxon>Dermacoccaceae</taxon>
        <taxon>Luteipulveratus</taxon>
    </lineage>
</organism>
<keyword evidence="3" id="KW-0731">Sigma factor</keyword>
<dbReference type="InterPro" id="IPR013324">
    <property type="entry name" value="RNA_pol_sigma_r3/r4-like"/>
</dbReference>
<dbReference type="NCBIfam" id="TIGR02983">
    <property type="entry name" value="SigE-fam_strep"/>
    <property type="match status" value="1"/>
</dbReference>
<keyword evidence="9" id="KW-1185">Reference proteome</keyword>
<dbReference type="Gene3D" id="1.10.10.10">
    <property type="entry name" value="Winged helix-like DNA-binding domain superfamily/Winged helix DNA-binding domain"/>
    <property type="match status" value="1"/>
</dbReference>
<evidence type="ECO:0000313" key="9">
    <source>
        <dbReference type="Proteomes" id="UP001528912"/>
    </source>
</evidence>
<dbReference type="SUPFAM" id="SSF88946">
    <property type="entry name" value="Sigma2 domain of RNA polymerase sigma factors"/>
    <property type="match status" value="1"/>
</dbReference>
<dbReference type="EMBL" id="JAROAV010000028">
    <property type="protein sequence ID" value="MDF8264468.1"/>
    <property type="molecule type" value="Genomic_DNA"/>
</dbReference>
<keyword evidence="5" id="KW-0804">Transcription</keyword>
<sequence length="171" mass="19096">MVRSRPSDADLQALLDRDLHRLLGLAMSMTGNRHDAEDLVQETLAKVIDKWGHVESSASPAAYVRRMLTNTYISQRRRFSSREVVSDEVVSGGLDSAPDRQNAHADRDLLRRLVTTLPRQQRAIVALRYYEDRSVREVAQIMGISEVAVRSACHKALSSLRERAPGSVAAC</sequence>
<gene>
    <name evidence="8" type="ORF">P4R38_09450</name>
</gene>
<evidence type="ECO:0000256" key="4">
    <source>
        <dbReference type="ARBA" id="ARBA00023125"/>
    </source>
</evidence>
<evidence type="ECO:0000256" key="1">
    <source>
        <dbReference type="ARBA" id="ARBA00010641"/>
    </source>
</evidence>
<dbReference type="InterPro" id="IPR013325">
    <property type="entry name" value="RNA_pol_sigma_r2"/>
</dbReference>
<dbReference type="Pfam" id="PF08281">
    <property type="entry name" value="Sigma70_r4_2"/>
    <property type="match status" value="1"/>
</dbReference>
<feature type="domain" description="RNA polymerase sigma factor 70 region 4 type 2" evidence="7">
    <location>
        <begin position="108"/>
        <end position="159"/>
    </location>
</feature>
<evidence type="ECO:0000256" key="2">
    <source>
        <dbReference type="ARBA" id="ARBA00023015"/>
    </source>
</evidence>
<evidence type="ECO:0000313" key="8">
    <source>
        <dbReference type="EMBL" id="MDF8264468.1"/>
    </source>
</evidence>
<dbReference type="Pfam" id="PF04542">
    <property type="entry name" value="Sigma70_r2"/>
    <property type="match status" value="1"/>
</dbReference>
<dbReference type="InterPro" id="IPR036388">
    <property type="entry name" value="WH-like_DNA-bd_sf"/>
</dbReference>
<dbReference type="InterPro" id="IPR014325">
    <property type="entry name" value="RNA_pol_sigma-E_actinobac"/>
</dbReference>
<evidence type="ECO:0000259" key="7">
    <source>
        <dbReference type="Pfam" id="PF08281"/>
    </source>
</evidence>
<dbReference type="PANTHER" id="PTHR43133">
    <property type="entry name" value="RNA POLYMERASE ECF-TYPE SIGMA FACTO"/>
    <property type="match status" value="1"/>
</dbReference>
<dbReference type="SUPFAM" id="SSF88659">
    <property type="entry name" value="Sigma3 and sigma4 domains of RNA polymerase sigma factors"/>
    <property type="match status" value="1"/>
</dbReference>
<dbReference type="InterPro" id="IPR013249">
    <property type="entry name" value="RNA_pol_sigma70_r4_t2"/>
</dbReference>